<dbReference type="PANTHER" id="PTHR10229:SF0">
    <property type="entry name" value="GTP-BINDING PROTEIN 6-RELATED"/>
    <property type="match status" value="1"/>
</dbReference>
<dbReference type="Pfam" id="PF01926">
    <property type="entry name" value="MMR_HSR1"/>
    <property type="match status" value="1"/>
</dbReference>
<dbReference type="FunFam" id="3.40.50.11060:FF:000001">
    <property type="entry name" value="GTPase HflX"/>
    <property type="match status" value="1"/>
</dbReference>
<dbReference type="InterPro" id="IPR006073">
    <property type="entry name" value="GTP-bd"/>
</dbReference>
<dbReference type="GO" id="GO:0046872">
    <property type="term" value="F:metal ion binding"/>
    <property type="evidence" value="ECO:0007669"/>
    <property type="project" value="UniProtKB-KW"/>
</dbReference>
<evidence type="ECO:0000256" key="3">
    <source>
        <dbReference type="ARBA" id="ARBA00022723"/>
    </source>
</evidence>
<dbReference type="GO" id="GO:0043022">
    <property type="term" value="F:ribosome binding"/>
    <property type="evidence" value="ECO:0007669"/>
    <property type="project" value="TreeGrafter"/>
</dbReference>
<evidence type="ECO:0000256" key="5">
    <source>
        <dbReference type="ARBA" id="ARBA00022842"/>
    </source>
</evidence>
<dbReference type="CDD" id="cd01878">
    <property type="entry name" value="HflX"/>
    <property type="match status" value="1"/>
</dbReference>
<dbReference type="HAMAP" id="MF_00900">
    <property type="entry name" value="GTPase_HflX"/>
    <property type="match status" value="1"/>
</dbReference>
<dbReference type="GO" id="GO:0005525">
    <property type="term" value="F:GTP binding"/>
    <property type="evidence" value="ECO:0007669"/>
    <property type="project" value="UniProtKB-KW"/>
</dbReference>
<proteinExistence type="inferred from homology"/>
<keyword evidence="10" id="KW-1185">Reference proteome</keyword>
<dbReference type="InterPro" id="IPR025121">
    <property type="entry name" value="GTPase_HflX_N"/>
</dbReference>
<evidence type="ECO:0000256" key="6">
    <source>
        <dbReference type="ARBA" id="ARBA00023134"/>
    </source>
</evidence>
<dbReference type="AlphaFoldDB" id="A0AAV1HYN3"/>
<feature type="domain" description="Hflx-type G" evidence="8">
    <location>
        <begin position="283"/>
        <end position="449"/>
    </location>
</feature>
<evidence type="ECO:0000256" key="2">
    <source>
        <dbReference type="ARBA" id="ARBA00022490"/>
    </source>
</evidence>
<keyword evidence="3" id="KW-0479">Metal-binding</keyword>
<dbReference type="InterPro" id="IPR027417">
    <property type="entry name" value="P-loop_NTPase"/>
</dbReference>
<dbReference type="NCBIfam" id="TIGR00231">
    <property type="entry name" value="small_GTP"/>
    <property type="match status" value="1"/>
</dbReference>
<dbReference type="Gene3D" id="6.10.250.2860">
    <property type="match status" value="1"/>
</dbReference>
<dbReference type="Pfam" id="PF19275">
    <property type="entry name" value="HflX_C"/>
    <property type="match status" value="1"/>
</dbReference>
<gene>
    <name evidence="9" type="ORF">CVIRNUC_001915</name>
</gene>
<dbReference type="InterPro" id="IPR032305">
    <property type="entry name" value="GTP-bd_M"/>
</dbReference>
<keyword evidence="4" id="KW-0547">Nucleotide-binding</keyword>
<keyword evidence="7" id="KW-0175">Coiled coil</keyword>
<comment type="caution">
    <text evidence="9">The sequence shown here is derived from an EMBL/GenBank/DDBJ whole genome shotgun (WGS) entry which is preliminary data.</text>
</comment>
<dbReference type="Gene3D" id="3.40.50.11060">
    <property type="entry name" value="GTPase HflX, N-terminal domain"/>
    <property type="match status" value="1"/>
</dbReference>
<comment type="subcellular location">
    <subcellularLocation>
        <location evidence="1">Cytoplasm</location>
    </subcellularLocation>
</comment>
<dbReference type="PROSITE" id="PS51705">
    <property type="entry name" value="G_HFLX"/>
    <property type="match status" value="1"/>
</dbReference>
<dbReference type="InterPro" id="IPR042108">
    <property type="entry name" value="GTPase_HflX_N_sf"/>
</dbReference>
<reference evidence="9 10" key="1">
    <citation type="submission" date="2023-10" db="EMBL/GenBank/DDBJ databases">
        <authorList>
            <person name="Maclean D."/>
            <person name="Macfadyen A."/>
        </authorList>
    </citation>
    <scope>NUCLEOTIDE SEQUENCE [LARGE SCALE GENOMIC DNA]</scope>
</reference>
<dbReference type="InterPro" id="IPR016496">
    <property type="entry name" value="GTPase_HflX"/>
</dbReference>
<evidence type="ECO:0000256" key="4">
    <source>
        <dbReference type="ARBA" id="ARBA00022741"/>
    </source>
</evidence>
<dbReference type="SUPFAM" id="SSF52540">
    <property type="entry name" value="P-loop containing nucleoside triphosphate hydrolases"/>
    <property type="match status" value="1"/>
</dbReference>
<dbReference type="PRINTS" id="PR00326">
    <property type="entry name" value="GTP1OBG"/>
</dbReference>
<dbReference type="InterPro" id="IPR005225">
    <property type="entry name" value="Small_GTP-bd"/>
</dbReference>
<organism evidence="9 10">
    <name type="scientific">Coccomyxa viridis</name>
    <dbReference type="NCBI Taxonomy" id="1274662"/>
    <lineage>
        <taxon>Eukaryota</taxon>
        <taxon>Viridiplantae</taxon>
        <taxon>Chlorophyta</taxon>
        <taxon>core chlorophytes</taxon>
        <taxon>Trebouxiophyceae</taxon>
        <taxon>Trebouxiophyceae incertae sedis</taxon>
        <taxon>Coccomyxaceae</taxon>
        <taxon>Coccomyxa</taxon>
    </lineage>
</organism>
<dbReference type="Pfam" id="PF13167">
    <property type="entry name" value="GTP-bdg_N"/>
    <property type="match status" value="1"/>
</dbReference>
<dbReference type="Proteomes" id="UP001314263">
    <property type="component" value="Unassembled WGS sequence"/>
</dbReference>
<dbReference type="EMBL" id="CAUYUE010000003">
    <property type="protein sequence ID" value="CAK0749495.1"/>
    <property type="molecule type" value="Genomic_DNA"/>
</dbReference>
<dbReference type="Pfam" id="PF16360">
    <property type="entry name" value="GTP-bdg_M"/>
    <property type="match status" value="1"/>
</dbReference>
<protein>
    <recommendedName>
        <fullName evidence="8">Hflx-type G domain-containing protein</fullName>
    </recommendedName>
</protein>
<accession>A0AAV1HYN3</accession>
<evidence type="ECO:0000259" key="8">
    <source>
        <dbReference type="PROSITE" id="PS51705"/>
    </source>
</evidence>
<name>A0AAV1HYN3_9CHLO</name>
<sequence length="517" mass="57004">MPSWCKNALIQREHVCRINLESLPLVLPRRRPLYLSQRSHSRTPERPLSSCVRCTTIWQEELADLASKICTQEGIEDAEAYNEPEKAVLVAVGSAQHTGGNQQSYSLVQSLEELAGLAETAGVKVVGLLQQHLDPPDGNTFLGSGKVLELVAKVEATGADTVIVDSELTPRQLRNLSKFLADGVRLCDRTALILDIFKSRALSREGQLQVEYASVEYQLPRLIKMWTHLERQAGGKSRGMGEKQIEVDQRLLRSRIAQLRGKLDEMREDRAQHRLNRAKTSVPVLAMVGYTNAGKSCLMNQLTLADVLSEDALFATLDTTVRKISLPSGLQAVISDTVGFIQKLPPQLVAAFQATLDDIKSASLILHVVDCSHPLAAAQSDAVMKVLKEIGATDIPILTVWNKIDLVPDRHMLETVAEGRPSVVCISAETGEGIDQLMQAIEQHLKEEMTLVHALIPFQKGELLAELRTSGIIEMEKHCSQGTVVSAHVTQNSYLRQQLEALQLSHVSLHELLQSNC</sequence>
<evidence type="ECO:0000256" key="1">
    <source>
        <dbReference type="ARBA" id="ARBA00004496"/>
    </source>
</evidence>
<evidence type="ECO:0000313" key="9">
    <source>
        <dbReference type="EMBL" id="CAK0749495.1"/>
    </source>
</evidence>
<evidence type="ECO:0000313" key="10">
    <source>
        <dbReference type="Proteomes" id="UP001314263"/>
    </source>
</evidence>
<keyword evidence="2" id="KW-0963">Cytoplasm</keyword>
<dbReference type="NCBIfam" id="TIGR03156">
    <property type="entry name" value="GTP_HflX"/>
    <property type="match status" value="1"/>
</dbReference>
<feature type="coiled-coil region" evidence="7">
    <location>
        <begin position="249"/>
        <end position="276"/>
    </location>
</feature>
<dbReference type="GO" id="GO:0005737">
    <property type="term" value="C:cytoplasm"/>
    <property type="evidence" value="ECO:0007669"/>
    <property type="project" value="UniProtKB-SubCell"/>
</dbReference>
<keyword evidence="6" id="KW-0342">GTP-binding</keyword>
<dbReference type="Gene3D" id="3.40.50.300">
    <property type="entry name" value="P-loop containing nucleotide triphosphate hydrolases"/>
    <property type="match status" value="1"/>
</dbReference>
<dbReference type="FunFam" id="3.40.50.300:FF:000173">
    <property type="entry name" value="GTPase HflX"/>
    <property type="match status" value="1"/>
</dbReference>
<dbReference type="PANTHER" id="PTHR10229">
    <property type="entry name" value="GTP-BINDING PROTEIN HFLX"/>
    <property type="match status" value="1"/>
</dbReference>
<dbReference type="InterPro" id="IPR030394">
    <property type="entry name" value="G_HFLX_dom"/>
</dbReference>
<keyword evidence="5" id="KW-0460">Magnesium</keyword>
<evidence type="ECO:0000256" key="7">
    <source>
        <dbReference type="SAM" id="Coils"/>
    </source>
</evidence>
<dbReference type="InterPro" id="IPR045498">
    <property type="entry name" value="HflX_C"/>
</dbReference>